<organism evidence="2 3">
    <name type="scientific">Dactylosporangium fulvum</name>
    <dbReference type="NCBI Taxonomy" id="53359"/>
    <lineage>
        <taxon>Bacteria</taxon>
        <taxon>Bacillati</taxon>
        <taxon>Actinomycetota</taxon>
        <taxon>Actinomycetes</taxon>
        <taxon>Micromonosporales</taxon>
        <taxon>Micromonosporaceae</taxon>
        <taxon>Dactylosporangium</taxon>
    </lineage>
</organism>
<dbReference type="RefSeq" id="WP_259858931.1">
    <property type="nucleotide sequence ID" value="NZ_BAAAST010000124.1"/>
</dbReference>
<evidence type="ECO:0000313" key="3">
    <source>
        <dbReference type="Proteomes" id="UP001059617"/>
    </source>
</evidence>
<protein>
    <submittedName>
        <fullName evidence="2">DUF397 domain-containing protein</fullName>
    </submittedName>
</protein>
<accession>A0ABY5VVT1</accession>
<evidence type="ECO:0000313" key="2">
    <source>
        <dbReference type="EMBL" id="UWP81169.1"/>
    </source>
</evidence>
<proteinExistence type="predicted"/>
<sequence length="86" mass="9303">MANRATTAWPYEGDVVTVEPPERNWHKSSRSNSGNCVEVAIDGASVLVRDSKDIDGPVLRFGADEWIRFLTGLGHGIVAEPAGESH</sequence>
<dbReference type="Pfam" id="PF04149">
    <property type="entry name" value="DUF397"/>
    <property type="match status" value="1"/>
</dbReference>
<feature type="domain" description="DUF397" evidence="1">
    <location>
        <begin position="24"/>
        <end position="73"/>
    </location>
</feature>
<reference evidence="2" key="1">
    <citation type="submission" date="2021-04" db="EMBL/GenBank/DDBJ databases">
        <authorList>
            <person name="Hartkoorn R.C."/>
            <person name="Beaudoing E."/>
            <person name="Hot D."/>
        </authorList>
    </citation>
    <scope>NUCLEOTIDE SEQUENCE</scope>
    <source>
        <strain evidence="2">NRRL B-16292</strain>
    </source>
</reference>
<reference evidence="2" key="2">
    <citation type="submission" date="2022-09" db="EMBL/GenBank/DDBJ databases">
        <title>Biosynthetic gene clusters of Dactylosporangioum fulvum.</title>
        <authorList>
            <person name="Caradec T."/>
        </authorList>
    </citation>
    <scope>NUCLEOTIDE SEQUENCE</scope>
    <source>
        <strain evidence="2">NRRL B-16292</strain>
    </source>
</reference>
<dbReference type="EMBL" id="CP073720">
    <property type="protein sequence ID" value="UWP81169.1"/>
    <property type="molecule type" value="Genomic_DNA"/>
</dbReference>
<name>A0ABY5VVT1_9ACTN</name>
<dbReference type="InterPro" id="IPR007278">
    <property type="entry name" value="DUF397"/>
</dbReference>
<evidence type="ECO:0000259" key="1">
    <source>
        <dbReference type="Pfam" id="PF04149"/>
    </source>
</evidence>
<dbReference type="Proteomes" id="UP001059617">
    <property type="component" value="Chromosome"/>
</dbReference>
<gene>
    <name evidence="2" type="ORF">Dfulv_39590</name>
</gene>
<keyword evidence="3" id="KW-1185">Reference proteome</keyword>